<dbReference type="HOGENOM" id="CLU_3235715_0_0_5"/>
<evidence type="ECO:0000313" key="2">
    <source>
        <dbReference type="EMBL" id="BAE49413.1"/>
    </source>
</evidence>
<dbReference type="AlphaFoldDB" id="Q2W9R2"/>
<dbReference type="EMBL" id="AP007255">
    <property type="protein sequence ID" value="BAE49413.1"/>
    <property type="molecule type" value="Genomic_DNA"/>
</dbReference>
<organism evidence="2 3">
    <name type="scientific">Paramagnetospirillum magneticum (strain ATCC 700264 / AMB-1)</name>
    <name type="common">Magnetospirillum magneticum</name>
    <dbReference type="NCBI Taxonomy" id="342108"/>
    <lineage>
        <taxon>Bacteria</taxon>
        <taxon>Pseudomonadati</taxon>
        <taxon>Pseudomonadota</taxon>
        <taxon>Alphaproteobacteria</taxon>
        <taxon>Rhodospirillales</taxon>
        <taxon>Magnetospirillaceae</taxon>
        <taxon>Paramagnetospirillum</taxon>
    </lineage>
</organism>
<gene>
    <name evidence="2" type="ordered locus">amb0609</name>
</gene>
<accession>Q2W9R2</accession>
<dbReference type="RefSeq" id="WP_011383052.1">
    <property type="nucleotide sequence ID" value="NC_007626.1"/>
</dbReference>
<protein>
    <submittedName>
        <fullName evidence="2">Uncharacterized protein</fullName>
    </submittedName>
</protein>
<reference evidence="2 3" key="1">
    <citation type="journal article" date="2005" name="DNA Res.">
        <title>Complete genome sequence of the facultative anaerobic magnetotactic bacterium Magnetospirillum sp. strain AMB-1.</title>
        <authorList>
            <person name="Matsunaga T."/>
            <person name="Okamura Y."/>
            <person name="Fukuda Y."/>
            <person name="Wahyudi A.T."/>
            <person name="Murase Y."/>
            <person name="Takeyama H."/>
        </authorList>
    </citation>
    <scope>NUCLEOTIDE SEQUENCE [LARGE SCALE GENOMIC DNA]</scope>
    <source>
        <strain evidence="3">ATCC 700264 / AMB-1</strain>
    </source>
</reference>
<evidence type="ECO:0000313" key="3">
    <source>
        <dbReference type="Proteomes" id="UP000007058"/>
    </source>
</evidence>
<dbReference type="KEGG" id="mag:amb0609"/>
<feature type="coiled-coil region" evidence="1">
    <location>
        <begin position="16"/>
        <end position="43"/>
    </location>
</feature>
<sequence length="43" mass="5082">MRFDINNFRAGFGATMARINDSLQELSRAQEEMRRRIDSFCAR</sequence>
<dbReference type="STRING" id="342108.amb0609"/>
<evidence type="ECO:0000256" key="1">
    <source>
        <dbReference type="SAM" id="Coils"/>
    </source>
</evidence>
<keyword evidence="1" id="KW-0175">Coiled coil</keyword>
<keyword evidence="3" id="KW-1185">Reference proteome</keyword>
<name>Q2W9R2_PARM1</name>
<proteinExistence type="predicted"/>
<dbReference type="Proteomes" id="UP000007058">
    <property type="component" value="Chromosome"/>
</dbReference>